<evidence type="ECO:0000256" key="6">
    <source>
        <dbReference type="ARBA" id="ARBA00022705"/>
    </source>
</evidence>
<keyword evidence="10 11" id="KW-0238">DNA-binding</keyword>
<feature type="region of interest" description="Disordered" evidence="13">
    <location>
        <begin position="537"/>
        <end position="573"/>
    </location>
</feature>
<evidence type="ECO:0000256" key="11">
    <source>
        <dbReference type="PROSITE-ProRule" id="PRU00267"/>
    </source>
</evidence>
<evidence type="ECO:0000313" key="16">
    <source>
        <dbReference type="Proteomes" id="UP000494206"/>
    </source>
</evidence>
<feature type="domain" description="HMG box" evidence="14">
    <location>
        <begin position="631"/>
        <end position="697"/>
    </location>
</feature>
<evidence type="ECO:0000256" key="13">
    <source>
        <dbReference type="SAM" id="MobiDB-lite"/>
    </source>
</evidence>
<evidence type="ECO:0000256" key="3">
    <source>
        <dbReference type="ARBA" id="ARBA00019038"/>
    </source>
</evidence>
<keyword evidence="7" id="KW-0479">Metal-binding</keyword>
<evidence type="ECO:0000256" key="1">
    <source>
        <dbReference type="ARBA" id="ARBA00001966"/>
    </source>
</evidence>
<evidence type="ECO:0000256" key="7">
    <source>
        <dbReference type="ARBA" id="ARBA00022723"/>
    </source>
</evidence>
<dbReference type="AlphaFoldDB" id="A0A8S1FAI4"/>
<dbReference type="Proteomes" id="UP000494206">
    <property type="component" value="Unassembled WGS sequence"/>
</dbReference>
<feature type="compositionally biased region" description="Basic and acidic residues" evidence="13">
    <location>
        <begin position="615"/>
        <end position="630"/>
    </location>
</feature>
<dbReference type="Pfam" id="PF00505">
    <property type="entry name" value="HMG_box"/>
    <property type="match status" value="1"/>
</dbReference>
<dbReference type="InterPro" id="IPR058560">
    <property type="entry name" value="DNA_primase_C"/>
</dbReference>
<dbReference type="GO" id="GO:0006270">
    <property type="term" value="P:DNA replication initiation"/>
    <property type="evidence" value="ECO:0007669"/>
    <property type="project" value="TreeGrafter"/>
</dbReference>
<feature type="compositionally biased region" description="Low complexity" evidence="13">
    <location>
        <begin position="550"/>
        <end position="562"/>
    </location>
</feature>
<dbReference type="InterPro" id="IPR009071">
    <property type="entry name" value="HMG_box_dom"/>
</dbReference>
<protein>
    <recommendedName>
        <fullName evidence="3">DNA primase large subunit</fullName>
    </recommendedName>
</protein>
<dbReference type="GO" id="GO:0006269">
    <property type="term" value="P:DNA replication, synthesis of primer"/>
    <property type="evidence" value="ECO:0007669"/>
    <property type="project" value="UniProtKB-KW"/>
</dbReference>
<comment type="cofactor">
    <cofactor evidence="1">
        <name>[4Fe-4S] cluster</name>
        <dbReference type="ChEBI" id="CHEBI:49883"/>
    </cofactor>
</comment>
<keyword evidence="16" id="KW-1185">Reference proteome</keyword>
<evidence type="ECO:0000313" key="15">
    <source>
        <dbReference type="EMBL" id="CAB3410855.1"/>
    </source>
</evidence>
<dbReference type="InterPro" id="IPR007238">
    <property type="entry name" value="DNA_primase_lsu_euk/arc"/>
</dbReference>
<organism evidence="15 16">
    <name type="scientific">Caenorhabditis bovis</name>
    <dbReference type="NCBI Taxonomy" id="2654633"/>
    <lineage>
        <taxon>Eukaryota</taxon>
        <taxon>Metazoa</taxon>
        <taxon>Ecdysozoa</taxon>
        <taxon>Nematoda</taxon>
        <taxon>Chromadorea</taxon>
        <taxon>Rhabditida</taxon>
        <taxon>Rhabditina</taxon>
        <taxon>Rhabditomorpha</taxon>
        <taxon>Rhabditoidea</taxon>
        <taxon>Rhabditidae</taxon>
        <taxon>Peloderinae</taxon>
        <taxon>Caenorhabditis</taxon>
    </lineage>
</organism>
<gene>
    <name evidence="15" type="ORF">CBOVIS_LOCUS12316</name>
</gene>
<dbReference type="SUPFAM" id="SSF47095">
    <property type="entry name" value="HMG-box"/>
    <property type="match status" value="1"/>
</dbReference>
<feature type="region of interest" description="Disordered" evidence="13">
    <location>
        <begin position="585"/>
        <end position="633"/>
    </location>
</feature>
<accession>A0A8S1FAI4</accession>
<keyword evidence="8" id="KW-0408">Iron</keyword>
<dbReference type="GO" id="GO:0005658">
    <property type="term" value="C:alpha DNA polymerase:primase complex"/>
    <property type="evidence" value="ECO:0007669"/>
    <property type="project" value="TreeGrafter"/>
</dbReference>
<dbReference type="Pfam" id="PF04104">
    <property type="entry name" value="DNA_primase_lrg"/>
    <property type="match status" value="1"/>
</dbReference>
<keyword evidence="4" id="KW-0004">4Fe-4S</keyword>
<evidence type="ECO:0000256" key="4">
    <source>
        <dbReference type="ARBA" id="ARBA00022485"/>
    </source>
</evidence>
<feature type="DNA-binding region" description="HMG box" evidence="11">
    <location>
        <begin position="631"/>
        <end position="697"/>
    </location>
</feature>
<keyword evidence="11" id="KW-0539">Nucleus</keyword>
<evidence type="ECO:0000256" key="9">
    <source>
        <dbReference type="ARBA" id="ARBA00023014"/>
    </source>
</evidence>
<comment type="caution">
    <text evidence="15">The sequence shown here is derived from an EMBL/GenBank/DDBJ whole genome shotgun (WGS) entry which is preliminary data.</text>
</comment>
<dbReference type="GO" id="GO:0046872">
    <property type="term" value="F:metal ion binding"/>
    <property type="evidence" value="ECO:0007669"/>
    <property type="project" value="UniProtKB-KW"/>
</dbReference>
<dbReference type="Gene3D" id="1.20.930.80">
    <property type="match status" value="1"/>
</dbReference>
<evidence type="ECO:0000256" key="8">
    <source>
        <dbReference type="ARBA" id="ARBA00023004"/>
    </source>
</evidence>
<dbReference type="Gene3D" id="1.10.30.10">
    <property type="entry name" value="High mobility group box domain"/>
    <property type="match status" value="1"/>
</dbReference>
<feature type="compositionally biased region" description="Basic residues" evidence="13">
    <location>
        <begin position="604"/>
        <end position="614"/>
    </location>
</feature>
<evidence type="ECO:0000259" key="14">
    <source>
        <dbReference type="PROSITE" id="PS50118"/>
    </source>
</evidence>
<dbReference type="Pfam" id="PF26466">
    <property type="entry name" value="DNA_primase_lrg_N"/>
    <property type="match status" value="1"/>
</dbReference>
<keyword evidence="6" id="KW-0235">DNA replication</keyword>
<evidence type="ECO:0000256" key="5">
    <source>
        <dbReference type="ARBA" id="ARBA00022515"/>
    </source>
</evidence>
<dbReference type="PANTHER" id="PTHR10537">
    <property type="entry name" value="DNA PRIMASE LARGE SUBUNIT"/>
    <property type="match status" value="1"/>
</dbReference>
<reference evidence="15 16" key="1">
    <citation type="submission" date="2020-04" db="EMBL/GenBank/DDBJ databases">
        <authorList>
            <person name="Laetsch R D."/>
            <person name="Stevens L."/>
            <person name="Kumar S."/>
            <person name="Blaxter L. M."/>
        </authorList>
    </citation>
    <scope>NUCLEOTIDE SEQUENCE [LARGE SCALE GENOMIC DNA]</scope>
</reference>
<dbReference type="GO" id="GO:0003677">
    <property type="term" value="F:DNA binding"/>
    <property type="evidence" value="ECO:0007669"/>
    <property type="project" value="UniProtKB-UniRule"/>
</dbReference>
<dbReference type="CDD" id="cd07322">
    <property type="entry name" value="PriL_PriS_Eukaryotic"/>
    <property type="match status" value="1"/>
</dbReference>
<name>A0A8S1FAI4_9PELO</name>
<evidence type="ECO:0000256" key="2">
    <source>
        <dbReference type="ARBA" id="ARBA00010564"/>
    </source>
</evidence>
<evidence type="ECO:0000256" key="10">
    <source>
        <dbReference type="ARBA" id="ARBA00023125"/>
    </source>
</evidence>
<sequence>MIISQENRVQRSKIGDNRRSIKENSESIPQYLNLYQTPPGDEISLMEFDEIAMERLKLLKFFENCKDSCKFNDVDFRNKFHNHYKNLKKFLVLSKEAFGKTDEEIAECWRRDLIGHCILRLAFCRTPENTKWFTTIETDLFRFRFMNENQKNVTAALHGMDLDVQKVSKEEKNEMCEDLANGCTMTLEDVNTTDFYKIDFINAIELVRRGGVHLKRGIAYFPYEDLISIVSAKFRSVMAGAMARSLKHLAILEEEGRLLPRLARLANNVYDEREYNNEEGAEKITRHMIDKLAVKSFPPCMKQMHSHLRVNHHLKYGARRQYGLFLKALGLSLDEAMQMMREEFTKKIPSDKFDKEYAYNIRYMYGKEGKRVPQNAMSCAQIILRNPPSAVDCHGCPFRHLETHVLEQKLRKDNLSKEQIEKIIDFSEHNGYDKACTRYFEFTHKMEEGELGQLITHPNQYFEESQKVILGRRTVIPGGSQSNVKSESLDNDAKMNVYIYISREAQRCGIELISEMKLRNDDANLLKIEADIKMSSNTLPGTIRDESALENSSRPSNWSDSSSPPPLLSPEEVNNEQFEASKLQAEKKERLVAPSVPKPNSIRHNNRNKSKAKLKKEAFDDRRRIEDPNAPKRPRSTYIQFLMLRRPHYSVPGRHQKDIHSLLVAEWQTLSQEQKKLYEEAAEKERREYEIAMEEYKKTEQYAEFQKKKLELKRGLKRKASESDDDCDKPLPNMEIYCPLLNSSSEPSTSANVSFTGQIFSKEFIAFNKARDSYRRKLTMERSNLEHELQALAEHDPQNRIEEQEKCIKLLNSKIEIIHKTIKSALSGVSAANGHLSSIESITELLTSISSLPLSNSSRKSIVDAISRAKVAKK</sequence>
<evidence type="ECO:0000256" key="12">
    <source>
        <dbReference type="SAM" id="Coils"/>
    </source>
</evidence>
<dbReference type="EMBL" id="CADEPM010000011">
    <property type="protein sequence ID" value="CAB3410855.1"/>
    <property type="molecule type" value="Genomic_DNA"/>
</dbReference>
<dbReference type="InterPro" id="IPR016558">
    <property type="entry name" value="DNA_primase_lsu_euk"/>
</dbReference>
<dbReference type="OrthoDB" id="421393at2759"/>
<dbReference type="GO" id="GO:0051539">
    <property type="term" value="F:4 iron, 4 sulfur cluster binding"/>
    <property type="evidence" value="ECO:0007669"/>
    <property type="project" value="UniProtKB-KW"/>
</dbReference>
<keyword evidence="5" id="KW-0639">Primosome</keyword>
<comment type="similarity">
    <text evidence="2">Belongs to the eukaryotic-type primase large subunit family.</text>
</comment>
<keyword evidence="9" id="KW-0411">Iron-sulfur</keyword>
<dbReference type="SMART" id="SM00398">
    <property type="entry name" value="HMG"/>
    <property type="match status" value="1"/>
</dbReference>
<proteinExistence type="inferred from homology"/>
<dbReference type="PROSITE" id="PS50118">
    <property type="entry name" value="HMG_BOX_2"/>
    <property type="match status" value="1"/>
</dbReference>
<dbReference type="PANTHER" id="PTHR10537:SF3">
    <property type="entry name" value="DNA PRIMASE LARGE SUBUNIT"/>
    <property type="match status" value="1"/>
</dbReference>
<feature type="coiled-coil region" evidence="12">
    <location>
        <begin position="675"/>
        <end position="702"/>
    </location>
</feature>
<dbReference type="InterPro" id="IPR036910">
    <property type="entry name" value="HMG_box_dom_sf"/>
</dbReference>
<feature type="region of interest" description="Disordered" evidence="13">
    <location>
        <begin position="1"/>
        <end position="20"/>
    </location>
</feature>
<keyword evidence="12" id="KW-0175">Coiled coil</keyword>